<dbReference type="Gramene" id="OB07G28170.1">
    <property type="protein sequence ID" value="OB07G28170.1"/>
    <property type="gene ID" value="OB07G28170"/>
</dbReference>
<dbReference type="AlphaFoldDB" id="J3MN35"/>
<accession>J3MN35</accession>
<evidence type="ECO:0000313" key="3">
    <source>
        <dbReference type="Proteomes" id="UP000006038"/>
    </source>
</evidence>
<reference evidence="2" key="2">
    <citation type="submission" date="2013-04" db="UniProtKB">
        <authorList>
            <consortium name="EnsemblPlants"/>
        </authorList>
    </citation>
    <scope>IDENTIFICATION</scope>
</reference>
<sequence>MGAEIVNHVLSELGLIYLGVSLPQEARTQPTSTITKIQNLEVDRGLFEVYTLNWGVGLMMPWRQLDHNGTLARPRQAGSCPHTLHDYSSAFATASLGSHKGLTQNARKPSSLLFPTIFSKLVSPSINDKLNFFPTQTMFAHQAPLYQANVLYTKQRSHRNHRNANSRQTKPSDGNKGRRGRRGLLPNVVLAVRGGFGGRAAGGRHGGEPLGVVAVEELPVGQQHAGDAQDAEPVLVCRDANNFQLPNFDIQMGRSQHTN</sequence>
<keyword evidence="3" id="KW-1185">Reference proteome</keyword>
<evidence type="ECO:0000313" key="2">
    <source>
        <dbReference type="EnsemblPlants" id="OB07G28170.1"/>
    </source>
</evidence>
<evidence type="ECO:0000256" key="1">
    <source>
        <dbReference type="SAM" id="MobiDB-lite"/>
    </source>
</evidence>
<organism evidence="2">
    <name type="scientific">Oryza brachyantha</name>
    <name type="common">malo sina</name>
    <dbReference type="NCBI Taxonomy" id="4533"/>
    <lineage>
        <taxon>Eukaryota</taxon>
        <taxon>Viridiplantae</taxon>
        <taxon>Streptophyta</taxon>
        <taxon>Embryophyta</taxon>
        <taxon>Tracheophyta</taxon>
        <taxon>Spermatophyta</taxon>
        <taxon>Magnoliopsida</taxon>
        <taxon>Liliopsida</taxon>
        <taxon>Poales</taxon>
        <taxon>Poaceae</taxon>
        <taxon>BOP clade</taxon>
        <taxon>Oryzoideae</taxon>
        <taxon>Oryzeae</taxon>
        <taxon>Oryzinae</taxon>
        <taxon>Oryza</taxon>
    </lineage>
</organism>
<protein>
    <submittedName>
        <fullName evidence="2">Uncharacterized protein</fullName>
    </submittedName>
</protein>
<dbReference type="EnsemblPlants" id="OB07G28170.1">
    <property type="protein sequence ID" value="OB07G28170.1"/>
    <property type="gene ID" value="OB07G28170"/>
</dbReference>
<feature type="region of interest" description="Disordered" evidence="1">
    <location>
        <begin position="156"/>
        <end position="183"/>
    </location>
</feature>
<name>J3MN35_ORYBR</name>
<proteinExistence type="predicted"/>
<dbReference type="HOGENOM" id="CLU_1075093_0_0_1"/>
<dbReference type="Proteomes" id="UP000006038">
    <property type="component" value="Chromosome 7"/>
</dbReference>
<reference evidence="2" key="1">
    <citation type="journal article" date="2013" name="Nat. Commun.">
        <title>Whole-genome sequencing of Oryza brachyantha reveals mechanisms underlying Oryza genome evolution.</title>
        <authorList>
            <person name="Chen J."/>
            <person name="Huang Q."/>
            <person name="Gao D."/>
            <person name="Wang J."/>
            <person name="Lang Y."/>
            <person name="Liu T."/>
            <person name="Li B."/>
            <person name="Bai Z."/>
            <person name="Luis Goicoechea J."/>
            <person name="Liang C."/>
            <person name="Chen C."/>
            <person name="Zhang W."/>
            <person name="Sun S."/>
            <person name="Liao Y."/>
            <person name="Zhang X."/>
            <person name="Yang L."/>
            <person name="Song C."/>
            <person name="Wang M."/>
            <person name="Shi J."/>
            <person name="Liu G."/>
            <person name="Liu J."/>
            <person name="Zhou H."/>
            <person name="Zhou W."/>
            <person name="Yu Q."/>
            <person name="An N."/>
            <person name="Chen Y."/>
            <person name="Cai Q."/>
            <person name="Wang B."/>
            <person name="Liu B."/>
            <person name="Min J."/>
            <person name="Huang Y."/>
            <person name="Wu H."/>
            <person name="Li Z."/>
            <person name="Zhang Y."/>
            <person name="Yin Y."/>
            <person name="Song W."/>
            <person name="Jiang J."/>
            <person name="Jackson S.A."/>
            <person name="Wing R.A."/>
            <person name="Wang J."/>
            <person name="Chen M."/>
        </authorList>
    </citation>
    <scope>NUCLEOTIDE SEQUENCE [LARGE SCALE GENOMIC DNA]</scope>
    <source>
        <strain evidence="2">cv. IRGC 101232</strain>
    </source>
</reference>